<comment type="caution">
    <text evidence="1">The sequence shown here is derived from an EMBL/GenBank/DDBJ whole genome shotgun (WGS) entry which is preliminary data.</text>
</comment>
<organism evidence="1 2">
    <name type="scientific">Candidatus Staskawiczbacteria bacterium RIFCSPLOWO2_01_FULL_33_9</name>
    <dbReference type="NCBI Taxonomy" id="1802211"/>
    <lineage>
        <taxon>Bacteria</taxon>
        <taxon>Candidatus Staskawicziibacteriota</taxon>
    </lineage>
</organism>
<protein>
    <submittedName>
        <fullName evidence="1">Uncharacterized protein</fullName>
    </submittedName>
</protein>
<accession>A0A1G2I6W1</accession>
<gene>
    <name evidence="1" type="ORF">A2904_01130</name>
</gene>
<proteinExistence type="predicted"/>
<evidence type="ECO:0000313" key="1">
    <source>
        <dbReference type="EMBL" id="OGZ70251.1"/>
    </source>
</evidence>
<reference evidence="1 2" key="1">
    <citation type="journal article" date="2016" name="Nat. Commun.">
        <title>Thousands of microbial genomes shed light on interconnected biogeochemical processes in an aquifer system.</title>
        <authorList>
            <person name="Anantharaman K."/>
            <person name="Brown C.T."/>
            <person name="Hug L.A."/>
            <person name="Sharon I."/>
            <person name="Castelle C.J."/>
            <person name="Probst A.J."/>
            <person name="Thomas B.C."/>
            <person name="Singh A."/>
            <person name="Wilkins M.J."/>
            <person name="Karaoz U."/>
            <person name="Brodie E.L."/>
            <person name="Williams K.H."/>
            <person name="Hubbard S.S."/>
            <person name="Banfield J.F."/>
        </authorList>
    </citation>
    <scope>NUCLEOTIDE SEQUENCE [LARGE SCALE GENOMIC DNA]</scope>
</reference>
<sequence length="70" mass="8551">MPEKNIKFEAWYLPDDKNHENKKGFNSEDEAWDFIVSQICESCKRDYKDNPLRSPCAYEWRVEKYDEENK</sequence>
<dbReference type="Proteomes" id="UP000176308">
    <property type="component" value="Unassembled WGS sequence"/>
</dbReference>
<dbReference type="AlphaFoldDB" id="A0A1G2I6W1"/>
<dbReference type="EMBL" id="MHOX01000031">
    <property type="protein sequence ID" value="OGZ70251.1"/>
    <property type="molecule type" value="Genomic_DNA"/>
</dbReference>
<evidence type="ECO:0000313" key="2">
    <source>
        <dbReference type="Proteomes" id="UP000176308"/>
    </source>
</evidence>
<name>A0A1G2I6W1_9BACT</name>